<dbReference type="Pfam" id="PF00892">
    <property type="entry name" value="EamA"/>
    <property type="match status" value="2"/>
</dbReference>
<feature type="transmembrane region" description="Helical" evidence="2">
    <location>
        <begin position="134"/>
        <end position="154"/>
    </location>
</feature>
<feature type="transmembrane region" description="Helical" evidence="2">
    <location>
        <begin position="107"/>
        <end position="127"/>
    </location>
</feature>
<dbReference type="Gene3D" id="1.10.3730.20">
    <property type="match status" value="1"/>
</dbReference>
<proteinExistence type="inferred from homology"/>
<dbReference type="Proteomes" id="UP000624709">
    <property type="component" value="Unassembled WGS sequence"/>
</dbReference>
<feature type="transmembrane region" description="Helical" evidence="2">
    <location>
        <begin position="160"/>
        <end position="180"/>
    </location>
</feature>
<feature type="transmembrane region" description="Helical" evidence="2">
    <location>
        <begin position="255"/>
        <end position="272"/>
    </location>
</feature>
<feature type="domain" description="EamA" evidence="3">
    <location>
        <begin position="18"/>
        <end position="149"/>
    </location>
</feature>
<evidence type="ECO:0000256" key="1">
    <source>
        <dbReference type="ARBA" id="ARBA00007362"/>
    </source>
</evidence>
<dbReference type="SUPFAM" id="SSF103481">
    <property type="entry name" value="Multidrug resistance efflux transporter EmrE"/>
    <property type="match status" value="2"/>
</dbReference>
<feature type="transmembrane region" description="Helical" evidence="2">
    <location>
        <begin position="77"/>
        <end position="95"/>
    </location>
</feature>
<keyword evidence="2" id="KW-1133">Transmembrane helix</keyword>
<feature type="transmembrane region" description="Helical" evidence="2">
    <location>
        <begin position="15"/>
        <end position="35"/>
    </location>
</feature>
<evidence type="ECO:0000313" key="4">
    <source>
        <dbReference type="EMBL" id="GIE72028.1"/>
    </source>
</evidence>
<feature type="transmembrane region" description="Helical" evidence="2">
    <location>
        <begin position="192"/>
        <end position="212"/>
    </location>
</feature>
<organism evidence="4 5">
    <name type="scientific">Actinoplanes palleronii</name>
    <dbReference type="NCBI Taxonomy" id="113570"/>
    <lineage>
        <taxon>Bacteria</taxon>
        <taxon>Bacillati</taxon>
        <taxon>Actinomycetota</taxon>
        <taxon>Actinomycetes</taxon>
        <taxon>Micromonosporales</taxon>
        <taxon>Micromonosporaceae</taxon>
        <taxon>Actinoplanes</taxon>
    </lineage>
</organism>
<feature type="transmembrane region" description="Helical" evidence="2">
    <location>
        <begin position="218"/>
        <end position="243"/>
    </location>
</feature>
<protein>
    <submittedName>
        <fullName evidence="4">Membrane protein</fullName>
    </submittedName>
</protein>
<accession>A0ABQ4BMW2</accession>
<comment type="caution">
    <text evidence="4">The sequence shown here is derived from an EMBL/GenBank/DDBJ whole genome shotgun (WGS) entry which is preliminary data.</text>
</comment>
<reference evidence="4 5" key="1">
    <citation type="submission" date="2021-01" db="EMBL/GenBank/DDBJ databases">
        <title>Whole genome shotgun sequence of Actinoplanes palleronii NBRC 14916.</title>
        <authorList>
            <person name="Komaki H."/>
            <person name="Tamura T."/>
        </authorList>
    </citation>
    <scope>NUCLEOTIDE SEQUENCE [LARGE SCALE GENOMIC DNA]</scope>
    <source>
        <strain evidence="4 5">NBRC 14916</strain>
    </source>
</reference>
<name>A0ABQ4BMW2_9ACTN</name>
<evidence type="ECO:0000256" key="2">
    <source>
        <dbReference type="SAM" id="Phobius"/>
    </source>
</evidence>
<dbReference type="PANTHER" id="PTHR12715:SF4">
    <property type="entry name" value="EAMA DOMAIN-CONTAINING PROTEIN"/>
    <property type="match status" value="1"/>
</dbReference>
<keyword evidence="2" id="KW-0812">Transmembrane</keyword>
<keyword evidence="2" id="KW-0472">Membrane</keyword>
<feature type="transmembrane region" description="Helical" evidence="2">
    <location>
        <begin position="278"/>
        <end position="294"/>
    </location>
</feature>
<dbReference type="InterPro" id="IPR052756">
    <property type="entry name" value="Alkyne_AA_exporter"/>
</dbReference>
<gene>
    <name evidence="4" type="ORF">Apa02nite_081360</name>
</gene>
<sequence length="297" mass="30572">MSVPAVSDTRVRPPVTVLVAVLITITAWASAFVAIRAVHAHFDAGPLALGRLATGTIALTLALLATRSWVKPTGREWALVIGCGIVWFGFYNVALNAAEQRLDAGTSAMLVNVGPILIALLAGAFLGEGFPRSLLIGIGVAFCGVLLIGFAGHGDTAADPLGVALCLLSAAAWAIGVTLQKPALRRLPALQVTQMACTVGMITTLPFTGGLIDDLRDAPAGSIAGVVYLGVVPTAVAFGTWAYALTRMNAGRLGVTTYLVPPLTILMAWPLLSETPHPLALAGGAVALVGVALSRRR</sequence>
<dbReference type="PANTHER" id="PTHR12715">
    <property type="entry name" value="TRANSPORTER, DRUG/METABOLITE EXPORTER FAMILY"/>
    <property type="match status" value="1"/>
</dbReference>
<feature type="domain" description="EamA" evidence="3">
    <location>
        <begin position="161"/>
        <end position="294"/>
    </location>
</feature>
<dbReference type="RefSeq" id="WP_203829786.1">
    <property type="nucleotide sequence ID" value="NZ_BAAATY010000045.1"/>
</dbReference>
<dbReference type="InterPro" id="IPR000620">
    <property type="entry name" value="EamA_dom"/>
</dbReference>
<comment type="similarity">
    <text evidence="1">Belongs to the EamA transporter family.</text>
</comment>
<evidence type="ECO:0000313" key="5">
    <source>
        <dbReference type="Proteomes" id="UP000624709"/>
    </source>
</evidence>
<evidence type="ECO:0000259" key="3">
    <source>
        <dbReference type="Pfam" id="PF00892"/>
    </source>
</evidence>
<dbReference type="InterPro" id="IPR037185">
    <property type="entry name" value="EmrE-like"/>
</dbReference>
<feature type="transmembrane region" description="Helical" evidence="2">
    <location>
        <begin position="47"/>
        <end position="65"/>
    </location>
</feature>
<keyword evidence="5" id="KW-1185">Reference proteome</keyword>
<dbReference type="EMBL" id="BOMS01000136">
    <property type="protein sequence ID" value="GIE72028.1"/>
    <property type="molecule type" value="Genomic_DNA"/>
</dbReference>